<dbReference type="InterPro" id="IPR029313">
    <property type="entry name" value="FANCI_S3"/>
</dbReference>
<reference evidence="5 6" key="1">
    <citation type="journal article" date="2021" name="Elife">
        <title>Chloroplast acquisition without the gene transfer in kleptoplastic sea slugs, Plakobranchus ocellatus.</title>
        <authorList>
            <person name="Maeda T."/>
            <person name="Takahashi S."/>
            <person name="Yoshida T."/>
            <person name="Shimamura S."/>
            <person name="Takaki Y."/>
            <person name="Nagai Y."/>
            <person name="Toyoda A."/>
            <person name="Suzuki Y."/>
            <person name="Arimoto A."/>
            <person name="Ishii H."/>
            <person name="Satoh N."/>
            <person name="Nishiyama T."/>
            <person name="Hasebe M."/>
            <person name="Maruyama T."/>
            <person name="Minagawa J."/>
            <person name="Obokata J."/>
            <person name="Shigenobu S."/>
        </authorList>
    </citation>
    <scope>NUCLEOTIDE SEQUENCE [LARGE SCALE GENOMIC DNA]</scope>
</reference>
<comment type="caution">
    <text evidence="5">The sequence shown here is derived from an EMBL/GenBank/DDBJ whole genome shotgun (WGS) entry which is preliminary data.</text>
</comment>
<feature type="compositionally biased region" description="Basic and acidic residues" evidence="1">
    <location>
        <begin position="904"/>
        <end position="913"/>
    </location>
</feature>
<dbReference type="Pfam" id="PF14678">
    <property type="entry name" value="FANCI_S4"/>
    <property type="match status" value="1"/>
</dbReference>
<sequence length="922" mass="103420">MDSPMLPLFSTNIFNLLKKLLNRVVKSEVLDTIVSVGDIHKLNINDNSIFKTGHSIDVGTAVKDLLKKKQLNARKIGALGFLMILKNFKVLGCLPSSQISQPISLSQLQVDVHSQYNAASNEALCLEILGNLRRCFTQQADIRLNIYQGLYDVLHRNSQLMSPVLDMLLSQLKKFYESDEDVCPPLRLDPCIITQGDQIFLTEPLQCVRKSDEILAKTRQTEEEEDDDDDMVNVQHASFKQLQSILTRLPGRLIETEMEDFEIDKNADFSLSTSVGVKNNINASILLGLYETLMEYTYETGNCSVESCLKVVQLFEKHNKLSSAVKEKAMPTAGKRGKAPAPAKTSNCLMSMQGIVNIFKKILDNSVPEHDAGVKELKDKKNFLPYVIATAIQKLNQISNKGLCDGETNNREKLFNLCCTFGRLFYLHYVENQWSNNESADQKLTNQCLEGLNIVITIANNHGKLALLQCLGFFETECEDAKEHLNLREAEANEKISKHIKKFQRLIITLLSGENSQQRGKDIFLLCSVVASLASHLTTQSTEFEQVYNWFYRVAVDQTIEDASVCKQILSTLLNLSQQTKNCPQLLRSICQDVHSQFGDIEQDCEVEDKTHFLVTKAGHCPTANVLISVLSCLDGELDDIEWAIKRHKSEMQTAASEEDDDALETTQVESMDRSLCVRLGMLVNSFIELTHSAVKTKSCLQHLLKVLTKLFNTLSSLSKHYISLYTSRAGHIGSRFEKLVTLVGRQLTQPTYNMISYVQMSEAEEGQRAEKKDKGKKKNGAAVATGVAKALKQMKTIPNLIFAMEQLEKFLIQLSKKSKVNLMQNFKLSTSRDFRINSTTVSNVVENGVSSEDDDDESDVCSEENGDNDPETNDGDQDDTEQNGEGGDGESSSSEQENVQPQDRNKETPEPPKKKKRLTKK</sequence>
<dbReference type="Pfam" id="PF14677">
    <property type="entry name" value="FANCI_S3"/>
    <property type="match status" value="1"/>
</dbReference>
<evidence type="ECO:0000256" key="1">
    <source>
        <dbReference type="SAM" id="MobiDB-lite"/>
    </source>
</evidence>
<accession>A0AAV4CQK2</accession>
<evidence type="ECO:0000259" key="2">
    <source>
        <dbReference type="Pfam" id="PF14677"/>
    </source>
</evidence>
<feature type="region of interest" description="Disordered" evidence="1">
    <location>
        <begin position="846"/>
        <end position="922"/>
    </location>
</feature>
<dbReference type="GO" id="GO:0006281">
    <property type="term" value="P:DNA repair"/>
    <property type="evidence" value="ECO:0007669"/>
    <property type="project" value="InterPro"/>
</dbReference>
<evidence type="ECO:0000259" key="4">
    <source>
        <dbReference type="Pfam" id="PF14680"/>
    </source>
</evidence>
<feature type="domain" description="FANCI solenoid 3" evidence="2">
    <location>
        <begin position="349"/>
        <end position="571"/>
    </location>
</feature>
<dbReference type="PANTHER" id="PTHR21818">
    <property type="entry name" value="BC025462 PROTEIN"/>
    <property type="match status" value="1"/>
</dbReference>
<protein>
    <submittedName>
        <fullName evidence="5">Fanconi anemia group i protein-like</fullName>
    </submittedName>
</protein>
<dbReference type="Pfam" id="PF14680">
    <property type="entry name" value="FANCI_HD2"/>
    <property type="match status" value="1"/>
</dbReference>
<evidence type="ECO:0000313" key="6">
    <source>
        <dbReference type="Proteomes" id="UP000735302"/>
    </source>
</evidence>
<gene>
    <name evidence="5" type="ORF">PoB_006064000</name>
</gene>
<organism evidence="5 6">
    <name type="scientific">Plakobranchus ocellatus</name>
    <dbReference type="NCBI Taxonomy" id="259542"/>
    <lineage>
        <taxon>Eukaryota</taxon>
        <taxon>Metazoa</taxon>
        <taxon>Spiralia</taxon>
        <taxon>Lophotrochozoa</taxon>
        <taxon>Mollusca</taxon>
        <taxon>Gastropoda</taxon>
        <taxon>Heterobranchia</taxon>
        <taxon>Euthyneura</taxon>
        <taxon>Panpulmonata</taxon>
        <taxon>Sacoglossa</taxon>
        <taxon>Placobranchoidea</taxon>
        <taxon>Plakobranchidae</taxon>
        <taxon>Plakobranchus</taxon>
    </lineage>
</organism>
<keyword evidence="6" id="KW-1185">Reference proteome</keyword>
<evidence type="ECO:0000259" key="3">
    <source>
        <dbReference type="Pfam" id="PF14678"/>
    </source>
</evidence>
<dbReference type="EMBL" id="BLXT01006878">
    <property type="protein sequence ID" value="GFO34135.1"/>
    <property type="molecule type" value="Genomic_DNA"/>
</dbReference>
<dbReference type="PANTHER" id="PTHR21818:SF0">
    <property type="entry name" value="FANCONI ANEMIA GROUP I PROTEIN"/>
    <property type="match status" value="1"/>
</dbReference>
<dbReference type="InterPro" id="IPR016024">
    <property type="entry name" value="ARM-type_fold"/>
</dbReference>
<dbReference type="InterPro" id="IPR029312">
    <property type="entry name" value="FANCI_HD2"/>
</dbReference>
<dbReference type="SUPFAM" id="SSF48371">
    <property type="entry name" value="ARM repeat"/>
    <property type="match status" value="1"/>
</dbReference>
<feature type="domain" description="FANCI solenoid 4" evidence="3">
    <location>
        <begin position="587"/>
        <end position="843"/>
    </location>
</feature>
<dbReference type="AlphaFoldDB" id="A0AAV4CQK2"/>
<evidence type="ECO:0000313" key="5">
    <source>
        <dbReference type="EMBL" id="GFO34135.1"/>
    </source>
</evidence>
<feature type="compositionally biased region" description="Acidic residues" evidence="1">
    <location>
        <begin position="852"/>
        <end position="883"/>
    </location>
</feature>
<feature type="domain" description="FANCI helical" evidence="4">
    <location>
        <begin position="96"/>
        <end position="326"/>
    </location>
</feature>
<dbReference type="InterPro" id="IPR026171">
    <property type="entry name" value="FANCI"/>
</dbReference>
<name>A0AAV4CQK2_9GAST</name>
<dbReference type="GO" id="GO:0070182">
    <property type="term" value="F:DNA polymerase binding"/>
    <property type="evidence" value="ECO:0007669"/>
    <property type="project" value="TreeGrafter"/>
</dbReference>
<dbReference type="Proteomes" id="UP000735302">
    <property type="component" value="Unassembled WGS sequence"/>
</dbReference>
<dbReference type="InterPro" id="IPR029314">
    <property type="entry name" value="FANCI_S4"/>
</dbReference>
<proteinExistence type="predicted"/>